<dbReference type="InterPro" id="IPR000719">
    <property type="entry name" value="Prot_kinase_dom"/>
</dbReference>
<keyword evidence="16" id="KW-0325">Glycoprotein</keyword>
<evidence type="ECO:0000256" key="1">
    <source>
        <dbReference type="ARBA" id="ARBA00004479"/>
    </source>
</evidence>
<dbReference type="SUPFAM" id="SSF56112">
    <property type="entry name" value="Protein kinase-like (PK-like)"/>
    <property type="match status" value="1"/>
</dbReference>
<keyword evidence="6" id="KW-0808">Transferase</keyword>
<keyword evidence="4" id="KW-0723">Serine/threonine-protein kinase</keyword>
<feature type="chain" id="PRO_5004329029" description="non-specific serine/threonine protein kinase" evidence="19">
    <location>
        <begin position="20"/>
        <end position="1006"/>
    </location>
</feature>
<dbReference type="Gene3D" id="3.80.10.10">
    <property type="entry name" value="Ribonuclease Inhibitor"/>
    <property type="match status" value="2"/>
</dbReference>
<dbReference type="FunFam" id="3.80.10.10:FF:000542">
    <property type="entry name" value="Leucine-rich repeat protein kinase family protein"/>
    <property type="match status" value="1"/>
</dbReference>
<evidence type="ECO:0000256" key="15">
    <source>
        <dbReference type="ARBA" id="ARBA00023170"/>
    </source>
</evidence>
<keyword evidence="9" id="KW-0677">Repeat</keyword>
<evidence type="ECO:0000256" key="10">
    <source>
        <dbReference type="ARBA" id="ARBA00022741"/>
    </source>
</evidence>
<dbReference type="AlphaFoldDB" id="Q9LT95"/>
<accession>Q9LT95</accession>
<dbReference type="SUPFAM" id="SSF52058">
    <property type="entry name" value="L domain-like"/>
    <property type="match status" value="1"/>
</dbReference>
<dbReference type="EC" id="2.7.11.1" evidence="3"/>
<evidence type="ECO:0000256" key="13">
    <source>
        <dbReference type="ARBA" id="ARBA00022989"/>
    </source>
</evidence>
<evidence type="ECO:0000256" key="12">
    <source>
        <dbReference type="ARBA" id="ARBA00022840"/>
    </source>
</evidence>
<evidence type="ECO:0000256" key="6">
    <source>
        <dbReference type="ARBA" id="ARBA00022679"/>
    </source>
</evidence>
<dbReference type="PROSITE" id="PS50011">
    <property type="entry name" value="PROTEIN_KINASE_DOM"/>
    <property type="match status" value="1"/>
</dbReference>
<dbReference type="SMART" id="SM00220">
    <property type="entry name" value="S_TKc"/>
    <property type="match status" value="1"/>
</dbReference>
<dbReference type="InterPro" id="IPR011009">
    <property type="entry name" value="Kinase-like_dom_sf"/>
</dbReference>
<feature type="domain" description="Protein kinase" evidence="20">
    <location>
        <begin position="683"/>
        <end position="958"/>
    </location>
</feature>
<keyword evidence="15 21" id="KW-0675">Receptor</keyword>
<dbReference type="FunFam" id="1.10.510.10:FF:000453">
    <property type="entry name" value="LRR receptor-like serine/threonine-protein kinase HSL2"/>
    <property type="match status" value="1"/>
</dbReference>
<sequence>MIHCQFLLFICLLLHYSKSSPSCLTILCKCFVSEEAVFLYSRLCHNVCKSHAFSLNDFPIQSEAGKEKKRFFVGLKMSSRIEVFVLLILLSFQFCSVSAQTNGFDADALQYLKSSLTIPPRNWKGYDPCGTNWVGIACEYGRVVNISLGNLNLEGKLPAFITTLSELHTLDLTSNPNLTGPLPLNIGNLKELTNLNLMGCGFSGQIPESIGSLEQLVTLSLNSNKFNGTIPASIGLLSKLYWFDIADNQIEGKLPVSDGASLPGLDMLLQTKHFHFGKNKLSGDIPEKLFSANMTLKHLLFDGNLLTGEIPQSLSLVKTLTVLRLDRNRLSGEIPPSLNNLTNLQELYLSDNKFTGSLPSLTSLTSLSTLRMAGLQLQGPIPTSLFSLPELQTVILKRNWLNETLDFGTNKSQNLDFVDLQYNDITEYIKQPANKGSSRIVILANNPVCPEVGNPPNEYCIEVEHNSSYSSPKNTCGRCSGEDREPIPTTCRCVYPITGTLTFRSPSFSGYSNNDTFENLRLNLTGFFENRNYTVDSVAIRNIREDEDDHYLLIDLSLFPYKQDRFNETGMDSVISRFSTQTYKPPNTFGPYIFKANKYNKFPAGGSNSSHIIGAVVGSTVFLLILMIAGIYALKQKRRAEKANDQINPFAKWDANQNSVDAPQLMGTKAFTFEEMRKCANNFSVANDVGGGGYGQVYKGILPSGQLIAIKRAQPGSLQGALEFKTEIELLSRVHHKNVVKLLGFCFDRGEQMLVYEYIPNGSLRDSLSGKSGIRLDWTRRLRIALGSGKGLAYLHELADPPIIHRDVKSSNVLLDESLTAKVADFGLSQLVEDAEKANVTAQVKGTMGYLDPEYYMTNQLTEKSDVYGFGVMMLELLTGKIPIENGKYVVKEMKMKMNKSKNLYDLQDFLDTTISATSNRNLKGFEKYVDVALRCVDPEGVKRPSMNEVVKEIENIMQYAGLNPNVESYASSRTYDEASKESGDLYGNNSFEYSASFPTTNLEPQ</sequence>
<comment type="similarity">
    <text evidence="2">Belongs to the protein kinase superfamily. Ser/Thr protein kinase family.</text>
</comment>
<evidence type="ECO:0000256" key="14">
    <source>
        <dbReference type="ARBA" id="ARBA00023136"/>
    </source>
</evidence>
<proteinExistence type="inferred from homology"/>
<dbReference type="GO" id="GO:0016020">
    <property type="term" value="C:membrane"/>
    <property type="evidence" value="ECO:0007669"/>
    <property type="project" value="UniProtKB-SubCell"/>
</dbReference>
<dbReference type="Pfam" id="PF00560">
    <property type="entry name" value="LRR_1"/>
    <property type="match status" value="4"/>
</dbReference>
<dbReference type="EMBL" id="AB025613">
    <property type="protein sequence ID" value="BAA98166.1"/>
    <property type="molecule type" value="Genomic_DNA"/>
</dbReference>
<dbReference type="PROSITE" id="PS00107">
    <property type="entry name" value="PROTEIN_KINASE_ATP"/>
    <property type="match status" value="1"/>
</dbReference>
<dbReference type="PROSITE" id="PS00108">
    <property type="entry name" value="PROTEIN_KINASE_ST"/>
    <property type="match status" value="1"/>
</dbReference>
<keyword evidence="14 18" id="KW-0472">Membrane</keyword>
<keyword evidence="5" id="KW-0433">Leucine-rich repeat</keyword>
<dbReference type="GO" id="GO:0004674">
    <property type="term" value="F:protein serine/threonine kinase activity"/>
    <property type="evidence" value="ECO:0007669"/>
    <property type="project" value="UniProtKB-KW"/>
</dbReference>
<dbReference type="PANTHER" id="PTHR45974">
    <property type="entry name" value="RECEPTOR-LIKE PROTEIN 55"/>
    <property type="match status" value="1"/>
</dbReference>
<dbReference type="InterPro" id="IPR013210">
    <property type="entry name" value="LRR_N_plant-typ"/>
</dbReference>
<dbReference type="InterPro" id="IPR001245">
    <property type="entry name" value="Ser-Thr/Tyr_kinase_cat_dom"/>
</dbReference>
<dbReference type="PANTHER" id="PTHR45974:SF266">
    <property type="entry name" value="LEUCINE-RICH REPEAT RECEPTOR PROTEIN KINASE HPCA1"/>
    <property type="match status" value="1"/>
</dbReference>
<evidence type="ECO:0000256" key="16">
    <source>
        <dbReference type="ARBA" id="ARBA00023180"/>
    </source>
</evidence>
<name>Q9LT95_ARATH</name>
<dbReference type="Pfam" id="PF08263">
    <property type="entry name" value="LRRNT_2"/>
    <property type="match status" value="1"/>
</dbReference>
<keyword evidence="10 17" id="KW-0547">Nucleotide-binding</keyword>
<evidence type="ECO:0000313" key="21">
    <source>
        <dbReference type="EMBL" id="BAA98166.1"/>
    </source>
</evidence>
<dbReference type="InterPro" id="IPR017441">
    <property type="entry name" value="Protein_kinase_ATP_BS"/>
</dbReference>
<dbReference type="PROSITE" id="PS51450">
    <property type="entry name" value="LRR"/>
    <property type="match status" value="1"/>
</dbReference>
<keyword evidence="12 17" id="KW-0067">ATP-binding</keyword>
<reference evidence="21" key="1">
    <citation type="submission" date="1999-04" db="EMBL/GenBank/DDBJ databases">
        <title>Structural analysis of Arabidopsis thaliana chromosome 5. XI.</title>
        <authorList>
            <person name="Kaneko T."/>
            <person name="Katoh T."/>
            <person name="Asamizu E."/>
            <person name="Sato S."/>
            <person name="Nakamura Y."/>
            <person name="Kotani H."/>
            <person name="Tabata S."/>
        </authorList>
    </citation>
    <scope>NUCLEOTIDE SEQUENCE</scope>
</reference>
<dbReference type="Gene3D" id="3.30.200.20">
    <property type="entry name" value="Phosphorylase Kinase, domain 1"/>
    <property type="match status" value="1"/>
</dbReference>
<evidence type="ECO:0000256" key="3">
    <source>
        <dbReference type="ARBA" id="ARBA00012513"/>
    </source>
</evidence>
<keyword evidence="8 19" id="KW-0732">Signal</keyword>
<evidence type="ECO:0000256" key="8">
    <source>
        <dbReference type="ARBA" id="ARBA00022729"/>
    </source>
</evidence>
<dbReference type="CDD" id="cd14066">
    <property type="entry name" value="STKc_IRAK"/>
    <property type="match status" value="1"/>
</dbReference>
<evidence type="ECO:0000256" key="2">
    <source>
        <dbReference type="ARBA" id="ARBA00008684"/>
    </source>
</evidence>
<dbReference type="GO" id="GO:0005524">
    <property type="term" value="F:ATP binding"/>
    <property type="evidence" value="ECO:0007669"/>
    <property type="project" value="UniProtKB-UniRule"/>
</dbReference>
<evidence type="ECO:0000256" key="5">
    <source>
        <dbReference type="ARBA" id="ARBA00022614"/>
    </source>
</evidence>
<dbReference type="ExpressionAtlas" id="Q9LT95">
    <property type="expression patterns" value="baseline and differential"/>
</dbReference>
<evidence type="ECO:0000256" key="7">
    <source>
        <dbReference type="ARBA" id="ARBA00022692"/>
    </source>
</evidence>
<dbReference type="FunFam" id="3.80.10.10:FF:000363">
    <property type="entry name" value="Leucine-rich repeat family protein"/>
    <property type="match status" value="1"/>
</dbReference>
<evidence type="ECO:0000259" key="20">
    <source>
        <dbReference type="PROSITE" id="PS50011"/>
    </source>
</evidence>
<evidence type="ECO:0000256" key="9">
    <source>
        <dbReference type="ARBA" id="ARBA00022737"/>
    </source>
</evidence>
<evidence type="ECO:0000256" key="18">
    <source>
        <dbReference type="SAM" id="Phobius"/>
    </source>
</evidence>
<dbReference type="InterPro" id="IPR001611">
    <property type="entry name" value="Leu-rich_rpt"/>
</dbReference>
<protein>
    <recommendedName>
        <fullName evidence="3">non-specific serine/threonine protein kinase</fullName>
        <ecNumber evidence="3">2.7.11.1</ecNumber>
    </recommendedName>
</protein>
<evidence type="ECO:0000256" key="4">
    <source>
        <dbReference type="ARBA" id="ARBA00022527"/>
    </source>
</evidence>
<organism evidence="21">
    <name type="scientific">Arabidopsis thaliana</name>
    <name type="common">Mouse-ear cress</name>
    <dbReference type="NCBI Taxonomy" id="3702"/>
    <lineage>
        <taxon>Eukaryota</taxon>
        <taxon>Viridiplantae</taxon>
        <taxon>Streptophyta</taxon>
        <taxon>Embryophyta</taxon>
        <taxon>Tracheophyta</taxon>
        <taxon>Spermatophyta</taxon>
        <taxon>Magnoliopsida</taxon>
        <taxon>eudicotyledons</taxon>
        <taxon>Gunneridae</taxon>
        <taxon>Pentapetalae</taxon>
        <taxon>rosids</taxon>
        <taxon>malvids</taxon>
        <taxon>Brassicales</taxon>
        <taxon>Brassicaceae</taxon>
        <taxon>Camelineae</taxon>
        <taxon>Arabidopsis</taxon>
    </lineage>
</organism>
<evidence type="ECO:0000256" key="11">
    <source>
        <dbReference type="ARBA" id="ARBA00022777"/>
    </source>
</evidence>
<evidence type="ECO:0000256" key="19">
    <source>
        <dbReference type="SAM" id="SignalP"/>
    </source>
</evidence>
<feature type="transmembrane region" description="Helical" evidence="18">
    <location>
        <begin position="612"/>
        <end position="634"/>
    </location>
</feature>
<dbReference type="FunFam" id="3.30.200.20:FF:000328">
    <property type="entry name" value="Leucine-rich repeat protein kinase family protein"/>
    <property type="match status" value="1"/>
</dbReference>
<keyword evidence="11 21" id="KW-0418">Kinase</keyword>
<dbReference type="Gene3D" id="1.10.510.10">
    <property type="entry name" value="Transferase(Phosphotransferase) domain 1"/>
    <property type="match status" value="1"/>
</dbReference>
<feature type="binding site" evidence="17">
    <location>
        <position position="711"/>
    </location>
    <ligand>
        <name>ATP</name>
        <dbReference type="ChEBI" id="CHEBI:30616"/>
    </ligand>
</feature>
<dbReference type="InterPro" id="IPR032675">
    <property type="entry name" value="LRR_dom_sf"/>
</dbReference>
<dbReference type="InterPro" id="IPR008271">
    <property type="entry name" value="Ser/Thr_kinase_AS"/>
</dbReference>
<evidence type="ECO:0000256" key="17">
    <source>
        <dbReference type="PROSITE-ProRule" id="PRU10141"/>
    </source>
</evidence>
<keyword evidence="7 18" id="KW-0812">Transmembrane</keyword>
<keyword evidence="13 18" id="KW-1133">Transmembrane helix</keyword>
<dbReference type="Pfam" id="PF07714">
    <property type="entry name" value="PK_Tyr_Ser-Thr"/>
    <property type="match status" value="1"/>
</dbReference>
<feature type="signal peptide" evidence="19">
    <location>
        <begin position="1"/>
        <end position="19"/>
    </location>
</feature>
<comment type="subcellular location">
    <subcellularLocation>
        <location evidence="1">Membrane</location>
        <topology evidence="1">Single-pass type I membrane protein</topology>
    </subcellularLocation>
</comment>
<reference key="2">
    <citation type="journal article" date="2000" name="Nature">
        <title>Sequence and analysis of chromosome 5 of the plant Arabidopsis thaliana.</title>
        <authorList>
            <consortium name="Kazusa DNA Research Institute"/>
            <consortium name="Cold Spring Harbor and Washington University in St Louis Sequencing Consortium"/>
            <consortium name="European Union Arabidopsis Genome Sequencing Consortium"/>
            <person name="Tabata S."/>
            <person name="Kaneko T."/>
            <person name="Nakamura Y."/>
            <person name="Kotani H."/>
            <person name="Kato T."/>
            <person name="Asamizu E."/>
            <person name="Miyajima N."/>
            <person name="Sasamoto S."/>
            <person name="Kimura T."/>
            <person name="Hosouchi T."/>
            <person name="Kawashima K."/>
            <person name="Kohara M."/>
            <person name="Matsumoto M."/>
            <person name="Matsuno A."/>
            <person name="Muraki A."/>
            <person name="Nakayama S."/>
            <person name="Nakazaki N."/>
            <person name="Naruo K."/>
            <person name="Okumura S."/>
            <person name="Shinpo S."/>
            <person name="Takeuchi C."/>
            <person name="Wada T."/>
            <person name="Watanabe A."/>
            <person name="Yamada M."/>
            <person name="Yasuda M."/>
            <person name="Sato S."/>
            <person name="de la Bastide M."/>
            <person name="Huang E."/>
            <person name="Spiegel L."/>
            <person name="Gnoj L."/>
            <person name="O'Shaughnessy A."/>
            <person name="Preston R."/>
            <person name="Habermann K."/>
            <person name="Murray J."/>
            <person name="Johnson D."/>
            <person name="Rohlfing T."/>
            <person name="Nelson J."/>
            <person name="Stoneking T."/>
            <person name="Pepin K."/>
            <person name="Spieth J."/>
            <person name="Sekhon M."/>
            <person name="Armstrong J."/>
            <person name="Becker M."/>
            <person name="Belter E."/>
            <person name="Cordum H."/>
            <person name="Cordes M."/>
            <person name="Courtney L."/>
            <person name="Courtney W."/>
            <person name="Dante M."/>
            <person name="Du H."/>
            <person name="Edwards J."/>
            <person name="Fryman J."/>
            <person name="Haakensen B."/>
            <person name="Lamar E."/>
            <person name="Latreille P."/>
            <person name="Leonard S."/>
            <person name="Meyer R."/>
            <person name="Mulvaney E."/>
            <person name="Ozersky P."/>
            <person name="Riley A."/>
            <person name="Strowmatt C."/>
            <person name="Wagner-McPherson C."/>
            <person name="Wollam A."/>
            <person name="Yoakum M."/>
            <person name="Bell M."/>
            <person name="Dedhia N."/>
            <person name="Parnell L."/>
            <person name="Shah R."/>
            <person name="Rodriguez M."/>
            <person name="See L.H."/>
            <person name="Vil D."/>
            <person name="Baker J."/>
            <person name="Kirchoff K."/>
            <person name="Toth K."/>
            <person name="King L."/>
            <person name="Bahret A."/>
            <person name="Miller B."/>
            <person name="Marra M."/>
            <person name="Martienssen R."/>
            <person name="McCombie W.R."/>
            <person name="Wilson R.K."/>
            <person name="Murphy G."/>
            <person name="Bancroft I."/>
            <person name="Volckaert G."/>
            <person name="Wambutt R."/>
            <person name="Dusterhoft A."/>
            <person name="Stiekema W."/>
            <person name="Pohl T."/>
            <person name="Entian K.D."/>
            <person name="Terryn N."/>
            <person name="Hartley N."/>
            <person name="Bent E."/>
            <person name="Johnson S."/>
            <person name="Langham S.A."/>
            <person name="McCullagh B."/>
            <person name="Robben J."/>
            <person name="Grymonprez B."/>
            <person name="Zimmermann W."/>
            <person name="Ramsperger U."/>
            <person name="Wedler H."/>
            <person name="Balke K."/>
            <person name="Wedler E."/>
            <person name="Peters S."/>
            <person name="van Staveren M."/>
            <person name="Dirkse W."/>
            <person name="Mooijman P."/>
            <person name="Lankhorst R.K."/>
            <person name="Weitzenegger T."/>
            <person name="Bothe G."/>
            <person name="Rose M."/>
            <person name="Hauf J."/>
            <person name="Berneiser S."/>
            <person name="Hempel S."/>
            <person name="Feldpausch M."/>
            <person name="Lamberth S."/>
            <person name="Villarroel R."/>
            <person name="Gielen J."/>
            <person name="Ardiles W."/>
            <person name="Bents O."/>
            <person name="Lemcke K."/>
            <person name="Kolesov G."/>
            <person name="Mayer K."/>
            <person name="Rudd S."/>
            <person name="Schoof H."/>
            <person name="Schueller C."/>
            <person name="Zaccaria P."/>
            <person name="Mewes H.W."/>
            <person name="Bevan M."/>
            <person name="Fransz P."/>
        </authorList>
    </citation>
    <scope>NUCLEOTIDE SEQUENCE [LARGE SCALE GENOMIC DNA]</scope>
    <source>
        <strain>cv. Columbia</strain>
    </source>
</reference>